<dbReference type="Proteomes" id="UP000035642">
    <property type="component" value="Unassembled WGS sequence"/>
</dbReference>
<dbReference type="AlphaFoldDB" id="A0A0K0D4Z0"/>
<name>A0A0K0D4Z0_ANGCA</name>
<dbReference type="WBParaSite" id="ACAC_0000513501-mRNA-1">
    <property type="protein sequence ID" value="ACAC_0000513501-mRNA-1"/>
    <property type="gene ID" value="ACAC_0000513501"/>
</dbReference>
<keyword evidence="2" id="KW-1185">Reference proteome</keyword>
<protein>
    <submittedName>
        <fullName evidence="3">Protein SHOOT GRAVITROPISM 6</fullName>
    </submittedName>
</protein>
<feature type="compositionally biased region" description="Low complexity" evidence="1">
    <location>
        <begin position="1"/>
        <end position="12"/>
    </location>
</feature>
<accession>A0A0K0D4Z0</accession>
<proteinExistence type="predicted"/>
<sequence length="283" mass="31620">MSSSDDLCSNSSGNPSKLSEDDGASSSQFSVLLNLPSLAKKEQITSEEADTIVTSIVQLVEELLATDNSATLAEYEDIAMDVLAALLPLCSVDVLHCYHFLLPHLLHRLKNLENNMDSLDRVSSCILMLSLDAGNTSSTCLHQVANVLTAFCVEHSEHFPFRPIIKRLSLYMKALQQYSDNYESICCSHDWPQNMRTLTDRFLRTKTELVSDDIRVSFFCLVKEVLETLGTEWFAPNVSLLLLLVHHVVIEIRICLDKVDVATANVLAVCFHILEVRLVSSFL</sequence>
<reference evidence="3" key="2">
    <citation type="submission" date="2017-02" db="UniProtKB">
        <authorList>
            <consortium name="WormBaseParasite"/>
        </authorList>
    </citation>
    <scope>IDENTIFICATION</scope>
</reference>
<evidence type="ECO:0000313" key="3">
    <source>
        <dbReference type="WBParaSite" id="ACAC_0000513501-mRNA-1"/>
    </source>
</evidence>
<dbReference type="STRING" id="6313.A0A0K0D4Z0"/>
<organism evidence="2 3">
    <name type="scientific">Angiostrongylus cantonensis</name>
    <name type="common">Rat lungworm</name>
    <dbReference type="NCBI Taxonomy" id="6313"/>
    <lineage>
        <taxon>Eukaryota</taxon>
        <taxon>Metazoa</taxon>
        <taxon>Ecdysozoa</taxon>
        <taxon>Nematoda</taxon>
        <taxon>Chromadorea</taxon>
        <taxon>Rhabditida</taxon>
        <taxon>Rhabditina</taxon>
        <taxon>Rhabditomorpha</taxon>
        <taxon>Strongyloidea</taxon>
        <taxon>Metastrongylidae</taxon>
        <taxon>Angiostrongylus</taxon>
    </lineage>
</organism>
<evidence type="ECO:0000313" key="2">
    <source>
        <dbReference type="Proteomes" id="UP000035642"/>
    </source>
</evidence>
<reference evidence="2" key="1">
    <citation type="submission" date="2012-09" db="EMBL/GenBank/DDBJ databases">
        <authorList>
            <person name="Martin A.A."/>
        </authorList>
    </citation>
    <scope>NUCLEOTIDE SEQUENCE</scope>
</reference>
<evidence type="ECO:0000256" key="1">
    <source>
        <dbReference type="SAM" id="MobiDB-lite"/>
    </source>
</evidence>
<feature type="region of interest" description="Disordered" evidence="1">
    <location>
        <begin position="1"/>
        <end position="23"/>
    </location>
</feature>